<accession>A0A317XWK8</accession>
<dbReference type="PANTHER" id="PTHR10165">
    <property type="entry name" value="LIPID PHOSPHATE PHOSPHATASE"/>
    <property type="match status" value="1"/>
</dbReference>
<dbReference type="GO" id="GO:0008195">
    <property type="term" value="F:phosphatidate phosphatase activity"/>
    <property type="evidence" value="ECO:0007669"/>
    <property type="project" value="TreeGrafter"/>
</dbReference>
<dbReference type="OrthoDB" id="8907274at2759"/>
<feature type="region of interest" description="Disordered" evidence="6">
    <location>
        <begin position="1"/>
        <end position="118"/>
    </location>
</feature>
<reference evidence="9 10" key="1">
    <citation type="journal article" date="2018" name="Mol. Biol. Evol.">
        <title>Broad Genomic Sampling Reveals a Smut Pathogenic Ancestry of the Fungal Clade Ustilaginomycotina.</title>
        <authorList>
            <person name="Kijpornyongpan T."/>
            <person name="Mondo S.J."/>
            <person name="Barry K."/>
            <person name="Sandor L."/>
            <person name="Lee J."/>
            <person name="Lipzen A."/>
            <person name="Pangilinan J."/>
            <person name="LaButti K."/>
            <person name="Hainaut M."/>
            <person name="Henrissat B."/>
            <person name="Grigoriev I.V."/>
            <person name="Spatafora J.W."/>
            <person name="Aime M.C."/>
        </authorList>
    </citation>
    <scope>NUCLEOTIDE SEQUENCE [LARGE SCALE GENOMIC DNA]</scope>
    <source>
        <strain evidence="9 10">MCA 3645</strain>
    </source>
</reference>
<feature type="transmembrane region" description="Helical" evidence="7">
    <location>
        <begin position="421"/>
        <end position="440"/>
    </location>
</feature>
<dbReference type="GO" id="GO:0006644">
    <property type="term" value="P:phospholipid metabolic process"/>
    <property type="evidence" value="ECO:0007669"/>
    <property type="project" value="InterPro"/>
</dbReference>
<keyword evidence="5 7" id="KW-0472">Membrane</keyword>
<proteinExistence type="inferred from homology"/>
<organism evidence="9 10">
    <name type="scientific">Testicularia cyperi</name>
    <dbReference type="NCBI Taxonomy" id="1882483"/>
    <lineage>
        <taxon>Eukaryota</taxon>
        <taxon>Fungi</taxon>
        <taxon>Dikarya</taxon>
        <taxon>Basidiomycota</taxon>
        <taxon>Ustilaginomycotina</taxon>
        <taxon>Ustilaginomycetes</taxon>
        <taxon>Ustilaginales</taxon>
        <taxon>Anthracoideaceae</taxon>
        <taxon>Testicularia</taxon>
    </lineage>
</organism>
<dbReference type="FunFam" id="1.20.144.10:FF:000017">
    <property type="entry name" value="Diacylglycerol pyrophosphate phosphatase 1"/>
    <property type="match status" value="1"/>
</dbReference>
<evidence type="ECO:0000256" key="1">
    <source>
        <dbReference type="ARBA" id="ARBA00004141"/>
    </source>
</evidence>
<feature type="transmembrane region" description="Helical" evidence="7">
    <location>
        <begin position="258"/>
        <end position="278"/>
    </location>
</feature>
<evidence type="ECO:0000313" key="10">
    <source>
        <dbReference type="Proteomes" id="UP000246740"/>
    </source>
</evidence>
<evidence type="ECO:0000256" key="3">
    <source>
        <dbReference type="ARBA" id="ARBA00022692"/>
    </source>
</evidence>
<feature type="compositionally biased region" description="Polar residues" evidence="6">
    <location>
        <begin position="21"/>
        <end position="39"/>
    </location>
</feature>
<dbReference type="SMART" id="SM00014">
    <property type="entry name" value="acidPPc"/>
    <property type="match status" value="1"/>
</dbReference>
<dbReference type="GO" id="GO:0004601">
    <property type="term" value="F:peroxidase activity"/>
    <property type="evidence" value="ECO:0007669"/>
    <property type="project" value="UniProtKB-KW"/>
</dbReference>
<feature type="compositionally biased region" description="Polar residues" evidence="6">
    <location>
        <begin position="108"/>
        <end position="117"/>
    </location>
</feature>
<evidence type="ECO:0000259" key="8">
    <source>
        <dbReference type="SMART" id="SM00014"/>
    </source>
</evidence>
<evidence type="ECO:0000256" key="7">
    <source>
        <dbReference type="SAM" id="Phobius"/>
    </source>
</evidence>
<evidence type="ECO:0000313" key="9">
    <source>
        <dbReference type="EMBL" id="PWZ02492.1"/>
    </source>
</evidence>
<dbReference type="PANTHER" id="PTHR10165:SF35">
    <property type="entry name" value="RE23632P"/>
    <property type="match status" value="1"/>
</dbReference>
<dbReference type="Proteomes" id="UP000246740">
    <property type="component" value="Unassembled WGS sequence"/>
</dbReference>
<feature type="region of interest" description="Disordered" evidence="6">
    <location>
        <begin position="454"/>
        <end position="541"/>
    </location>
</feature>
<dbReference type="GO" id="GO:0046839">
    <property type="term" value="P:phospholipid dephosphorylation"/>
    <property type="evidence" value="ECO:0007669"/>
    <property type="project" value="TreeGrafter"/>
</dbReference>
<dbReference type="STRING" id="1882483.A0A317XWK8"/>
<dbReference type="InterPro" id="IPR043216">
    <property type="entry name" value="PAP-like"/>
</dbReference>
<dbReference type="InterPro" id="IPR036938">
    <property type="entry name" value="PAP2/HPO_sf"/>
</dbReference>
<comment type="similarity">
    <text evidence="2">Belongs to the PA-phosphatase related phosphoesterase family.</text>
</comment>
<dbReference type="Gene3D" id="1.20.144.10">
    <property type="entry name" value="Phosphatidic acid phosphatase type 2/haloperoxidase"/>
    <property type="match status" value="1"/>
</dbReference>
<keyword evidence="4 7" id="KW-1133">Transmembrane helix</keyword>
<dbReference type="InterPro" id="IPR000326">
    <property type="entry name" value="PAP2/HPO"/>
</dbReference>
<keyword evidence="9" id="KW-0560">Oxidoreductase</keyword>
<feature type="transmembrane region" description="Helical" evidence="7">
    <location>
        <begin position="290"/>
        <end position="311"/>
    </location>
</feature>
<comment type="subcellular location">
    <subcellularLocation>
        <location evidence="1">Membrane</location>
        <topology evidence="1">Multi-pass membrane protein</topology>
    </subcellularLocation>
</comment>
<feature type="transmembrane region" description="Helical" evidence="7">
    <location>
        <begin position="391"/>
        <end position="409"/>
    </location>
</feature>
<keyword evidence="10" id="KW-1185">Reference proteome</keyword>
<feature type="compositionally biased region" description="Polar residues" evidence="6">
    <location>
        <begin position="513"/>
        <end position="522"/>
    </location>
</feature>
<evidence type="ECO:0000256" key="4">
    <source>
        <dbReference type="ARBA" id="ARBA00022989"/>
    </source>
</evidence>
<dbReference type="AlphaFoldDB" id="A0A317XWK8"/>
<gene>
    <name evidence="9" type="ORF">BCV70DRAFT_196732</name>
</gene>
<name>A0A317XWK8_9BASI</name>
<dbReference type="CDD" id="cd03390">
    <property type="entry name" value="PAP2_containing_1_like"/>
    <property type="match status" value="1"/>
</dbReference>
<keyword evidence="3 7" id="KW-0812">Transmembrane</keyword>
<protein>
    <submittedName>
        <fullName evidence="9">Acid phosphatase/Vanadium-dependent haloperoxidase</fullName>
    </submittedName>
</protein>
<evidence type="ECO:0000256" key="5">
    <source>
        <dbReference type="ARBA" id="ARBA00023136"/>
    </source>
</evidence>
<dbReference type="GO" id="GO:0016020">
    <property type="term" value="C:membrane"/>
    <property type="evidence" value="ECO:0007669"/>
    <property type="project" value="UniProtKB-SubCell"/>
</dbReference>
<feature type="transmembrane region" description="Helical" evidence="7">
    <location>
        <begin position="211"/>
        <end position="232"/>
    </location>
</feature>
<dbReference type="InParanoid" id="A0A317XWK8"/>
<dbReference type="Pfam" id="PF01569">
    <property type="entry name" value="PAP2"/>
    <property type="match status" value="1"/>
</dbReference>
<feature type="compositionally biased region" description="Polar residues" evidence="6">
    <location>
        <begin position="486"/>
        <end position="504"/>
    </location>
</feature>
<feature type="domain" description="Phosphatidic acid phosphatase type 2/haloperoxidase" evidence="8">
    <location>
        <begin position="291"/>
        <end position="436"/>
    </location>
</feature>
<dbReference type="EMBL" id="KZ819188">
    <property type="protein sequence ID" value="PWZ02492.1"/>
    <property type="molecule type" value="Genomic_DNA"/>
</dbReference>
<evidence type="ECO:0000256" key="6">
    <source>
        <dbReference type="SAM" id="MobiDB-lite"/>
    </source>
</evidence>
<keyword evidence="9" id="KW-0575">Peroxidase</keyword>
<evidence type="ECO:0000256" key="2">
    <source>
        <dbReference type="ARBA" id="ARBA00008816"/>
    </source>
</evidence>
<sequence length="541" mass="60005">MLDSASPYPPPGSRNIDPFDTTPTSEDAAPTSSTTTQPLRAQAQRHQLPAAYLDQPSGSYRDSVSHDLTHYPSSQDIHPANPSHLFGLSQTPDRSRASLPQPFPPPLQRNQARSGRTAQLRGWSADAFGFIDRYIRSHWNDSDASIHTNEFRRGGSYDLITDMQAASGQQQPDQTAGSGQPHRESLYRQLRWSSSHEPVTRKRKLQLLRSYLPDWIITFVLTGLLAIINKAYGFRREFSLTDTSIQHTHAVHERVPTWLLFVLAVLIPAIMIAVISLGVSRSVWDLHNGLLGFVLANALTVTITTIIKVTVGRPRPDLIDRCQPMAGSINASPYGLVTEAICTVPGSDSVLKDGFRSFPSGHSSTSWCGFTYLTLYLAAKMHLFDRRGHAITAWLCLVPLMAAALIAISRTMDYRHHATDVIAGGLLGILISYWIYRLYYPPLSHPQCHKPYSPRIPKEGIPSAHHRTYSTEEDSEYAAALPPNGNGAQNNYYPSSNSNGVDNSTAHRESLIIQDSHTSNNPAKDFGHSLDYPEQQTVPRE</sequence>
<dbReference type="SUPFAM" id="SSF48317">
    <property type="entry name" value="Acid phosphatase/Vanadium-dependent haloperoxidase"/>
    <property type="match status" value="1"/>
</dbReference>